<feature type="transmembrane region" description="Helical" evidence="1">
    <location>
        <begin position="109"/>
        <end position="138"/>
    </location>
</feature>
<accession>A0A239Q0L6</accession>
<gene>
    <name evidence="2" type="ORF">SAMN05444959_11343</name>
</gene>
<evidence type="ECO:0000313" key="2">
    <source>
        <dbReference type="EMBL" id="SNT75803.1"/>
    </source>
</evidence>
<feature type="transmembrane region" description="Helical" evidence="1">
    <location>
        <begin position="183"/>
        <end position="200"/>
    </location>
</feature>
<keyword evidence="1" id="KW-0812">Transmembrane</keyword>
<dbReference type="EMBL" id="FZQB01000013">
    <property type="protein sequence ID" value="SNT75803.1"/>
    <property type="molecule type" value="Genomic_DNA"/>
</dbReference>
<keyword evidence="1" id="KW-1133">Transmembrane helix</keyword>
<dbReference type="RefSeq" id="WP_089345250.1">
    <property type="nucleotide sequence ID" value="NZ_CP067132.1"/>
</dbReference>
<dbReference type="Proteomes" id="UP000198307">
    <property type="component" value="Unassembled WGS sequence"/>
</dbReference>
<evidence type="ECO:0000313" key="3">
    <source>
        <dbReference type="Proteomes" id="UP000198307"/>
    </source>
</evidence>
<reference evidence="2 3" key="1">
    <citation type="submission" date="2017-07" db="EMBL/GenBank/DDBJ databases">
        <authorList>
            <person name="Sun Z.S."/>
            <person name="Albrecht U."/>
            <person name="Echele G."/>
            <person name="Lee C.C."/>
        </authorList>
    </citation>
    <scope>NUCLEOTIDE SEQUENCE [LARGE SCALE GENOMIC DNA]</scope>
    <source>
        <strain evidence="2 3">DSM 14827</strain>
    </source>
</reference>
<evidence type="ECO:0000256" key="1">
    <source>
        <dbReference type="SAM" id="Phobius"/>
    </source>
</evidence>
<keyword evidence="3" id="KW-1185">Reference proteome</keyword>
<dbReference type="OrthoDB" id="1034332at2"/>
<organism evidence="2 3">
    <name type="scientific">Paracoccus seriniphilus</name>
    <dbReference type="NCBI Taxonomy" id="184748"/>
    <lineage>
        <taxon>Bacteria</taxon>
        <taxon>Pseudomonadati</taxon>
        <taxon>Pseudomonadota</taxon>
        <taxon>Alphaproteobacteria</taxon>
        <taxon>Rhodobacterales</taxon>
        <taxon>Paracoccaceae</taxon>
        <taxon>Paracoccus</taxon>
    </lineage>
</organism>
<dbReference type="AlphaFoldDB" id="A0A239Q0L6"/>
<feature type="transmembrane region" description="Helical" evidence="1">
    <location>
        <begin position="159"/>
        <end position="177"/>
    </location>
</feature>
<name>A0A239Q0L6_9RHOB</name>
<sequence length="216" mass="22662">MVTPLDRRPLASRQTGWAAALTRALAATPITPNQISCLGMLAALIAGLCFWQTDGAHGAARIALLLAGALFVQLRLLCNLLDGMVAIEAGRQAPDGAFWNEFPDRVADLLILMGVALAIGQPALGWAAVSMSFLTAYVRELGMRCGAGADYSGPMAKPHRMALITAAALLSVFAPLAGLTTQILAAALWVVVLGAGLTALRRGVRLVRKLHGLDDR</sequence>
<proteinExistence type="predicted"/>
<feature type="transmembrane region" description="Helical" evidence="1">
    <location>
        <begin position="33"/>
        <end position="51"/>
    </location>
</feature>
<protein>
    <submittedName>
        <fullName evidence="2">Phosphatidylglycerophosphate synthase</fullName>
    </submittedName>
</protein>
<feature type="transmembrane region" description="Helical" evidence="1">
    <location>
        <begin position="58"/>
        <end position="76"/>
    </location>
</feature>
<dbReference type="Gene3D" id="1.20.120.1760">
    <property type="match status" value="1"/>
</dbReference>
<dbReference type="InterPro" id="IPR043130">
    <property type="entry name" value="CDP-OH_PTrfase_TM_dom"/>
</dbReference>
<keyword evidence="1" id="KW-0472">Membrane</keyword>